<keyword evidence="1" id="KW-0472">Membrane</keyword>
<proteinExistence type="predicted"/>
<keyword evidence="3" id="KW-1185">Reference proteome</keyword>
<dbReference type="Pfam" id="PF19953">
    <property type="entry name" value="EACC1"/>
    <property type="match status" value="1"/>
</dbReference>
<feature type="transmembrane region" description="Helical" evidence="1">
    <location>
        <begin position="54"/>
        <end position="74"/>
    </location>
</feature>
<organism evidence="2 3">
    <name type="scientific">Solihabitans fulvus</name>
    <dbReference type="NCBI Taxonomy" id="1892852"/>
    <lineage>
        <taxon>Bacteria</taxon>
        <taxon>Bacillati</taxon>
        <taxon>Actinomycetota</taxon>
        <taxon>Actinomycetes</taxon>
        <taxon>Pseudonocardiales</taxon>
        <taxon>Pseudonocardiaceae</taxon>
        <taxon>Solihabitans</taxon>
    </lineage>
</organism>
<reference evidence="2 3" key="1">
    <citation type="submission" date="2019-09" db="EMBL/GenBank/DDBJ databases">
        <title>Goodfellowia gen. nov., a new genus of the Pseudonocardineae related to Actinoalloteichus, containing Goodfellowia coeruleoviolacea gen. nov., comb. nov. gen. nov., comb. nov.</title>
        <authorList>
            <person name="Labeda D."/>
        </authorList>
    </citation>
    <scope>NUCLEOTIDE SEQUENCE [LARGE SCALE GENOMIC DNA]</scope>
    <source>
        <strain evidence="2 3">AN110305</strain>
    </source>
</reference>
<name>A0A5B2WK90_9PSEU</name>
<keyword evidence="1" id="KW-0812">Transmembrane</keyword>
<evidence type="ECO:0000256" key="1">
    <source>
        <dbReference type="SAM" id="Phobius"/>
    </source>
</evidence>
<dbReference type="OrthoDB" id="3697656at2"/>
<evidence type="ECO:0000313" key="2">
    <source>
        <dbReference type="EMBL" id="KAA2251170.1"/>
    </source>
</evidence>
<reference evidence="2 3" key="2">
    <citation type="submission" date="2019-09" db="EMBL/GenBank/DDBJ databases">
        <authorList>
            <person name="Jin C."/>
        </authorList>
    </citation>
    <scope>NUCLEOTIDE SEQUENCE [LARGE SCALE GENOMIC DNA]</scope>
    <source>
        <strain evidence="2 3">AN110305</strain>
    </source>
</reference>
<sequence>MTTVFLTLHGEPDEVDQRARELLVELRQLDVDKVAFADEGAAPPLSKGVDPASVSSIAVALASSPVLVQVVGLLRDWVRRDRDRKMTVKDGKRSLELTGTSADDNRAAIEAFFKEK</sequence>
<keyword evidence="1" id="KW-1133">Transmembrane helix</keyword>
<dbReference type="AlphaFoldDB" id="A0A5B2WK90"/>
<gene>
    <name evidence="2" type="ORF">F0L68_37725</name>
</gene>
<protein>
    <submittedName>
        <fullName evidence="2">Uncharacterized protein</fullName>
    </submittedName>
</protein>
<evidence type="ECO:0000313" key="3">
    <source>
        <dbReference type="Proteomes" id="UP000323454"/>
    </source>
</evidence>
<accession>A0A5B2WK90</accession>
<dbReference type="InterPro" id="IPR045428">
    <property type="entry name" value="EACC1"/>
</dbReference>
<dbReference type="Proteomes" id="UP000323454">
    <property type="component" value="Unassembled WGS sequence"/>
</dbReference>
<dbReference type="RefSeq" id="WP_149854709.1">
    <property type="nucleotide sequence ID" value="NZ_VUOB01000085.1"/>
</dbReference>
<comment type="caution">
    <text evidence="2">The sequence shown here is derived from an EMBL/GenBank/DDBJ whole genome shotgun (WGS) entry which is preliminary data.</text>
</comment>
<dbReference type="EMBL" id="VUOB01000085">
    <property type="protein sequence ID" value="KAA2251170.1"/>
    <property type="molecule type" value="Genomic_DNA"/>
</dbReference>